<keyword evidence="8" id="KW-1185">Reference proteome</keyword>
<keyword evidence="3" id="KW-0677">Repeat</keyword>
<feature type="signal peptide" evidence="4">
    <location>
        <begin position="1"/>
        <end position="23"/>
    </location>
</feature>
<dbReference type="SUPFAM" id="SSF49695">
    <property type="entry name" value="gamma-Crystallin-like"/>
    <property type="match status" value="1"/>
</dbReference>
<dbReference type="InterPro" id="IPR008979">
    <property type="entry name" value="Galactose-bd-like_sf"/>
</dbReference>
<dbReference type="InterPro" id="IPR006584">
    <property type="entry name" value="Cellulose-bd_IV"/>
</dbReference>
<dbReference type="NCBIfam" id="TIGR04183">
    <property type="entry name" value="Por_Secre_tail"/>
    <property type="match status" value="1"/>
</dbReference>
<evidence type="ECO:0000256" key="3">
    <source>
        <dbReference type="ARBA" id="ARBA00022737"/>
    </source>
</evidence>
<dbReference type="SUPFAM" id="SSF49785">
    <property type="entry name" value="Galactose-binding domain-like"/>
    <property type="match status" value="1"/>
</dbReference>
<dbReference type="Pfam" id="PF18962">
    <property type="entry name" value="Por_Secre_tail"/>
    <property type="match status" value="1"/>
</dbReference>
<evidence type="ECO:0000313" key="7">
    <source>
        <dbReference type="EMBL" id="MFD2187016.1"/>
    </source>
</evidence>
<keyword evidence="2 4" id="KW-0732">Signal</keyword>
<dbReference type="InterPro" id="IPR011024">
    <property type="entry name" value="G_crystallin-like"/>
</dbReference>
<dbReference type="PROSITE" id="PS50915">
    <property type="entry name" value="CRYSTALLIN_BETA_GAMMA"/>
    <property type="match status" value="2"/>
</dbReference>
<evidence type="ECO:0000256" key="4">
    <source>
        <dbReference type="SAM" id="SignalP"/>
    </source>
</evidence>
<dbReference type="Proteomes" id="UP001597344">
    <property type="component" value="Unassembled WGS sequence"/>
</dbReference>
<sequence>MKNLNKLMLVVLVVIAFCNYTNAQTSLGTSENFMSSLKKEIKSSTSKSSGLMVSLKVSDSKGFDGKVNYQKSETSSEFLNGEINGIPESSFFIKVSDNTLEGHIMLKKSKEAYKYYSDDSGKAYVSKVDINSLVCINYRDLPDTQKEESGKKGQEMKISRALLNLQSLPGAAGCVLLDFDGHYMPAGNLWNNGNPINAAPSGMSDTAIRHHWEVVAEDYRPFNLNITTNESVFNSYPRNRRMRVIITPTKTAAPSAGGVAYVGSFNWNNDVPCWTFIRTGKGGGEASSHEIGHTFDLRHDGRTSPREGYFRGIDGTPWAPIMGVGYYRPVTQWSKGEYTNANNRQDDVATIAGNKFGVGYRADDYANGISGATSLTYNASGAVSQKNGIITSEADWDFFTFTTGGGNIALNVNTVYREGNLDIIVRLYNESGAQIGSYTNTSPGALNASLRANLPAGKYYLSVDGTGAGNPAYGGYSAYASLGSYSITGTIPPGGGGGEETMATVYQHCDYAGYAVALPVGDYTLSQLQAKGIRNNDISSLRVKSGYEVVVYQNDNFTGESIVFNSDDNCFVDEGYNDVLSSLRVRNQSSTTFSRLIQAEDYSTMSGIQTENTTDVGGGLNIGYAHTGDWMSYHDINFPETGSYLIEYRVASAMNTAVISPDLDSSIVLGTLNIPNTGGWQNWQTISRMVTMNAGTYNFGIYIQSTGVNINWIKITKVNDVVAQQTVAQEVIPIVETIQGIPSKPTFTVYPNPTEDILFFNSDISTAQVTIMHAQIGFLSKHKVNNNSIDVSYLNPGLYSIIIEKDGERIIKRFIKK</sequence>
<dbReference type="CDD" id="cd04080">
    <property type="entry name" value="CBM6_cellulase-like"/>
    <property type="match status" value="1"/>
</dbReference>
<dbReference type="Gene3D" id="2.60.120.260">
    <property type="entry name" value="Galactose-binding domain-like"/>
    <property type="match status" value="1"/>
</dbReference>
<organism evidence="7 8">
    <name type="scientific">Aquimarina celericrescens</name>
    <dbReference type="NCBI Taxonomy" id="1964542"/>
    <lineage>
        <taxon>Bacteria</taxon>
        <taxon>Pseudomonadati</taxon>
        <taxon>Bacteroidota</taxon>
        <taxon>Flavobacteriia</taxon>
        <taxon>Flavobacteriales</taxon>
        <taxon>Flavobacteriaceae</taxon>
        <taxon>Aquimarina</taxon>
    </lineage>
</organism>
<feature type="chain" id="PRO_5046126317" evidence="4">
    <location>
        <begin position="24"/>
        <end position="817"/>
    </location>
</feature>
<protein>
    <submittedName>
        <fullName evidence="7">Carbohydrate-binding protein</fullName>
    </submittedName>
</protein>
<reference evidence="8" key="1">
    <citation type="journal article" date="2019" name="Int. J. Syst. Evol. Microbiol.">
        <title>The Global Catalogue of Microorganisms (GCM) 10K type strain sequencing project: providing services to taxonomists for standard genome sequencing and annotation.</title>
        <authorList>
            <consortium name="The Broad Institute Genomics Platform"/>
            <consortium name="The Broad Institute Genome Sequencing Center for Infectious Disease"/>
            <person name="Wu L."/>
            <person name="Ma J."/>
        </authorList>
    </citation>
    <scope>NUCLEOTIDE SEQUENCE [LARGE SCALE GENOMIC DNA]</scope>
    <source>
        <strain evidence="8">DT92</strain>
    </source>
</reference>
<dbReference type="Gene3D" id="2.60.120.380">
    <property type="match status" value="1"/>
</dbReference>
<evidence type="ECO:0000256" key="1">
    <source>
        <dbReference type="ARBA" id="ARBA00009646"/>
    </source>
</evidence>
<evidence type="ECO:0000256" key="2">
    <source>
        <dbReference type="ARBA" id="ARBA00022729"/>
    </source>
</evidence>
<dbReference type="SUPFAM" id="SSF55486">
    <property type="entry name" value="Metalloproteases ('zincins'), catalytic domain"/>
    <property type="match status" value="1"/>
</dbReference>
<dbReference type="EMBL" id="JBHUHY010000007">
    <property type="protein sequence ID" value="MFD2187016.1"/>
    <property type="molecule type" value="Genomic_DNA"/>
</dbReference>
<dbReference type="Gene3D" id="2.60.20.10">
    <property type="entry name" value="Crystallins"/>
    <property type="match status" value="1"/>
</dbReference>
<evidence type="ECO:0000259" key="6">
    <source>
        <dbReference type="PROSITE" id="PS51175"/>
    </source>
</evidence>
<comment type="similarity">
    <text evidence="1">Belongs to the beta/gamma-crystallin family.</text>
</comment>
<dbReference type="SMART" id="SM00606">
    <property type="entry name" value="CBD_IV"/>
    <property type="match status" value="1"/>
</dbReference>
<dbReference type="InterPro" id="IPR005084">
    <property type="entry name" value="CBM6"/>
</dbReference>
<gene>
    <name evidence="7" type="ORF">ACFSJT_09445</name>
</gene>
<dbReference type="PROSITE" id="PS51175">
    <property type="entry name" value="CBM6"/>
    <property type="match status" value="1"/>
</dbReference>
<feature type="domain" description="Beta/gamma crystallin 'Greek key'" evidence="5">
    <location>
        <begin position="501"/>
        <end position="545"/>
    </location>
</feature>
<dbReference type="SMART" id="SM00247">
    <property type="entry name" value="XTALbg"/>
    <property type="match status" value="1"/>
</dbReference>
<proteinExistence type="inferred from homology"/>
<feature type="domain" description="Beta/gamma crystallin 'Greek key'" evidence="5">
    <location>
        <begin position="547"/>
        <end position="587"/>
    </location>
</feature>
<dbReference type="InterPro" id="IPR001064">
    <property type="entry name" value="Beta/gamma_crystallin"/>
</dbReference>
<accession>A0ABW5AY39</accession>
<dbReference type="Pfam" id="PF03422">
    <property type="entry name" value="CBM_6"/>
    <property type="match status" value="1"/>
</dbReference>
<dbReference type="RefSeq" id="WP_378320015.1">
    <property type="nucleotide sequence ID" value="NZ_JBHUHY010000007.1"/>
</dbReference>
<dbReference type="InterPro" id="IPR026444">
    <property type="entry name" value="Secre_tail"/>
</dbReference>
<comment type="caution">
    <text evidence="7">The sequence shown here is derived from an EMBL/GenBank/DDBJ whole genome shotgun (WGS) entry which is preliminary data.</text>
</comment>
<evidence type="ECO:0000259" key="5">
    <source>
        <dbReference type="PROSITE" id="PS50915"/>
    </source>
</evidence>
<evidence type="ECO:0000313" key="8">
    <source>
        <dbReference type="Proteomes" id="UP001597344"/>
    </source>
</evidence>
<name>A0ABW5AY39_9FLAO</name>
<feature type="domain" description="CBM6" evidence="6">
    <location>
        <begin position="595"/>
        <end position="716"/>
    </location>
</feature>